<evidence type="ECO:0000256" key="4">
    <source>
        <dbReference type="ARBA" id="ARBA00012105"/>
    </source>
</evidence>
<dbReference type="GO" id="GO:0009398">
    <property type="term" value="P:FMN biosynthetic process"/>
    <property type="evidence" value="ECO:0007669"/>
    <property type="project" value="UniProtKB-UniPathway"/>
</dbReference>
<reference evidence="14" key="1">
    <citation type="submission" date="2009-11" db="EMBL/GenBank/DDBJ databases">
        <authorList>
            <consortium name="The Broad Institute Genome Sequencing Platform"/>
            <person name="Ward D."/>
            <person name="Feldgarden M."/>
            <person name="Earl A."/>
            <person name="Young S.K."/>
            <person name="Zeng Q."/>
            <person name="Koehrsen M."/>
            <person name="Alvarado L."/>
            <person name="Berlin A."/>
            <person name="Bochicchio J."/>
            <person name="Borenstein D."/>
            <person name="Chapman S.B."/>
            <person name="Chen Z."/>
            <person name="Engels R."/>
            <person name="Freedman E."/>
            <person name="Gellesch M."/>
            <person name="Goldberg J."/>
            <person name="Griggs A."/>
            <person name="Gujja S."/>
            <person name="Heilman E."/>
            <person name="Heiman D."/>
            <person name="Hepburn T."/>
            <person name="Howarth C."/>
            <person name="Jen D."/>
            <person name="Larson L."/>
            <person name="Lewis B."/>
            <person name="Mehta T."/>
            <person name="Park D."/>
            <person name="Pearson M."/>
            <person name="Roberts A."/>
            <person name="Saif S."/>
            <person name="Shea T."/>
            <person name="Shenoy N."/>
            <person name="Sisk P."/>
            <person name="Stolte C."/>
            <person name="Sykes S."/>
            <person name="Thomson T."/>
            <person name="Walk T."/>
            <person name="White J."/>
            <person name="Yandava C."/>
            <person name="Izard J."/>
            <person name="Baranova O.V."/>
            <person name="Blanton J.M."/>
            <person name="Tanner A.C."/>
            <person name="Dewhirst F.E."/>
            <person name="Haas B."/>
            <person name="Nusbaum C."/>
            <person name="Birren B."/>
        </authorList>
    </citation>
    <scope>NUCLEOTIDE SEQUENCE [LARGE SCALE GENOMIC DNA]</scope>
    <source>
        <strain evidence="14">1-1 BBBD Race 1</strain>
    </source>
</reference>
<dbReference type="GO" id="GO:0005524">
    <property type="term" value="F:ATP binding"/>
    <property type="evidence" value="ECO:0007669"/>
    <property type="project" value="UniProtKB-KW"/>
</dbReference>
<keyword evidence="9" id="KW-0547">Nucleotide-binding</keyword>
<organism evidence="14">
    <name type="scientific">Puccinia triticina (isolate 1-1 / race 1 (BBBD))</name>
    <name type="common">Brown leaf rust fungus</name>
    <dbReference type="NCBI Taxonomy" id="630390"/>
    <lineage>
        <taxon>Eukaryota</taxon>
        <taxon>Fungi</taxon>
        <taxon>Dikarya</taxon>
        <taxon>Basidiomycota</taxon>
        <taxon>Pucciniomycotina</taxon>
        <taxon>Pucciniomycetes</taxon>
        <taxon>Pucciniales</taxon>
        <taxon>Pucciniaceae</taxon>
        <taxon>Puccinia</taxon>
    </lineage>
</organism>
<dbReference type="EC" id="2.7.1.26" evidence="4"/>
<reference evidence="15" key="4">
    <citation type="submission" date="2025-05" db="UniProtKB">
        <authorList>
            <consortium name="EnsemblFungi"/>
        </authorList>
    </citation>
    <scope>IDENTIFICATION</scope>
    <source>
        <strain evidence="15">isolate 1-1 / race 1 (BBBD)</strain>
    </source>
</reference>
<proteinExistence type="inferred from homology"/>
<name>A0A0C4EZ48_PUCT1</name>
<dbReference type="SMART" id="SM00904">
    <property type="entry name" value="Flavokinase"/>
    <property type="match status" value="1"/>
</dbReference>
<dbReference type="GO" id="GO:0008531">
    <property type="term" value="F:riboflavin kinase activity"/>
    <property type="evidence" value="ECO:0007669"/>
    <property type="project" value="UniProtKB-EC"/>
</dbReference>
<dbReference type="OMA" id="FDCEVAR"/>
<dbReference type="STRING" id="630390.A0A0C4EZ48"/>
<comment type="similarity">
    <text evidence="3">Belongs to the flavokinase family.</text>
</comment>
<accession>A0A0C4EZ48</accession>
<dbReference type="AlphaFoldDB" id="A0A0C4EZ48"/>
<keyword evidence="16" id="KW-1185">Reference proteome</keyword>
<dbReference type="PANTHER" id="PTHR22749:SF6">
    <property type="entry name" value="RIBOFLAVIN KINASE"/>
    <property type="match status" value="1"/>
</dbReference>
<dbReference type="InterPro" id="IPR015865">
    <property type="entry name" value="Riboflavin_kinase_bac/euk"/>
</dbReference>
<dbReference type="OrthoDB" id="276388at2759"/>
<dbReference type="Pfam" id="PF01687">
    <property type="entry name" value="Flavokinase"/>
    <property type="match status" value="1"/>
</dbReference>
<feature type="domain" description="Riboflavin kinase" evidence="13">
    <location>
        <begin position="42"/>
        <end position="178"/>
    </location>
</feature>
<dbReference type="VEuPathDB" id="FungiDB:PTTG_06103"/>
<evidence type="ECO:0000256" key="7">
    <source>
        <dbReference type="ARBA" id="ARBA00022643"/>
    </source>
</evidence>
<dbReference type="Proteomes" id="UP000005240">
    <property type="component" value="Unassembled WGS sequence"/>
</dbReference>
<dbReference type="SUPFAM" id="SSF82114">
    <property type="entry name" value="Riboflavin kinase-like"/>
    <property type="match status" value="1"/>
</dbReference>
<keyword evidence="6" id="KW-0285">Flavoprotein</keyword>
<evidence type="ECO:0000256" key="6">
    <source>
        <dbReference type="ARBA" id="ARBA00022630"/>
    </source>
</evidence>
<dbReference type="InterPro" id="IPR023468">
    <property type="entry name" value="Riboflavin_kinase"/>
</dbReference>
<dbReference type="Gene3D" id="2.40.30.30">
    <property type="entry name" value="Riboflavin kinase-like"/>
    <property type="match status" value="1"/>
</dbReference>
<evidence type="ECO:0000256" key="11">
    <source>
        <dbReference type="ARBA" id="ARBA00029960"/>
    </source>
</evidence>
<evidence type="ECO:0000256" key="5">
    <source>
        <dbReference type="ARBA" id="ARBA00017394"/>
    </source>
</evidence>
<feature type="compositionally biased region" description="Polar residues" evidence="12">
    <location>
        <begin position="10"/>
        <end position="23"/>
    </location>
</feature>
<feature type="region of interest" description="Disordered" evidence="12">
    <location>
        <begin position="1"/>
        <end position="46"/>
    </location>
</feature>
<dbReference type="GO" id="GO:0005739">
    <property type="term" value="C:mitochondrion"/>
    <property type="evidence" value="ECO:0007669"/>
    <property type="project" value="TreeGrafter"/>
</dbReference>
<evidence type="ECO:0000313" key="15">
    <source>
        <dbReference type="EnsemblFungi" id="PTTG_06103-t43_1-p1"/>
    </source>
</evidence>
<dbReference type="EMBL" id="ADAS02000003">
    <property type="protein sequence ID" value="OAV99542.1"/>
    <property type="molecule type" value="Genomic_DNA"/>
</dbReference>
<dbReference type="PANTHER" id="PTHR22749">
    <property type="entry name" value="RIBOFLAVIN KINASE/FMN ADENYLYLTRANSFERASE"/>
    <property type="match status" value="1"/>
</dbReference>
<reference evidence="14" key="2">
    <citation type="submission" date="2016-05" db="EMBL/GenBank/DDBJ databases">
        <title>Comparative analysis highlights variable genome content of wheat rusts and divergence of the mating loci.</title>
        <authorList>
            <person name="Cuomo C.A."/>
            <person name="Bakkeren G."/>
            <person name="Szabo L."/>
            <person name="Khalil H."/>
            <person name="Joly D."/>
            <person name="Goldberg J."/>
            <person name="Young S."/>
            <person name="Zeng Q."/>
            <person name="Fellers J."/>
        </authorList>
    </citation>
    <scope>NUCLEOTIDE SEQUENCE [LARGE SCALE GENOMIC DNA]</scope>
    <source>
        <strain evidence="14">1-1 BBBD Race 1</strain>
    </source>
</reference>
<dbReference type="GO" id="GO:0009231">
    <property type="term" value="P:riboflavin biosynthetic process"/>
    <property type="evidence" value="ECO:0007669"/>
    <property type="project" value="InterPro"/>
</dbReference>
<keyword evidence="8" id="KW-0808">Transferase</keyword>
<comment type="function">
    <text evidence="1">Catalyzes the phosphorylation of riboflavin (vitamin B2) to form flavin mononucleotide (FMN) coenzyme.</text>
</comment>
<keyword evidence="10" id="KW-0067">ATP-binding</keyword>
<evidence type="ECO:0000256" key="3">
    <source>
        <dbReference type="ARBA" id="ARBA00010108"/>
    </source>
</evidence>
<keyword evidence="7" id="KW-0288">FMN</keyword>
<sequence>MSSVAPRAPPSTTIQNRPSPSQRPQDEAGPRPTIIGPDKGPEPPFPVKLYGKVEHGFKRGSRELGCPTANLPASLTNNPALQRNGVYFGWASVWITSPNPLPPVIKPMVMSVGYNPVYGNKSRTIEVHVIHTFDQDFYDEIVKVIVTGFIRPEYNYTSKEALIQDIEIDKTAALESLKRPGYQTFSEDDFLLNI</sequence>
<protein>
    <recommendedName>
        <fullName evidence="5">Riboflavin kinase</fullName>
        <ecNumber evidence="4">2.7.1.26</ecNumber>
    </recommendedName>
    <alternativeName>
        <fullName evidence="11">Flavin mononucleotide kinase 1</fullName>
    </alternativeName>
</protein>
<evidence type="ECO:0000259" key="13">
    <source>
        <dbReference type="SMART" id="SM00904"/>
    </source>
</evidence>
<dbReference type="EnsemblFungi" id="PTTG_06103-t43_1">
    <property type="protein sequence ID" value="PTTG_06103-t43_1-p1"/>
    <property type="gene ID" value="PTTG_06103"/>
</dbReference>
<evidence type="ECO:0000313" key="14">
    <source>
        <dbReference type="EMBL" id="OAV99542.1"/>
    </source>
</evidence>
<gene>
    <name evidence="14" type="ORF">PTTG_06103</name>
</gene>
<evidence type="ECO:0000256" key="8">
    <source>
        <dbReference type="ARBA" id="ARBA00022679"/>
    </source>
</evidence>
<evidence type="ECO:0000256" key="1">
    <source>
        <dbReference type="ARBA" id="ARBA00003572"/>
    </source>
</evidence>
<reference evidence="15 16" key="3">
    <citation type="journal article" date="2017" name="G3 (Bethesda)">
        <title>Comparative analysis highlights variable genome content of wheat rusts and divergence of the mating loci.</title>
        <authorList>
            <person name="Cuomo C.A."/>
            <person name="Bakkeren G."/>
            <person name="Khalil H.B."/>
            <person name="Panwar V."/>
            <person name="Joly D."/>
            <person name="Linning R."/>
            <person name="Sakthikumar S."/>
            <person name="Song X."/>
            <person name="Adiconis X."/>
            <person name="Fan L."/>
            <person name="Goldberg J.M."/>
            <person name="Levin J.Z."/>
            <person name="Young S."/>
            <person name="Zeng Q."/>
            <person name="Anikster Y."/>
            <person name="Bruce M."/>
            <person name="Wang M."/>
            <person name="Yin C."/>
            <person name="McCallum B."/>
            <person name="Szabo L.J."/>
            <person name="Hulbert S."/>
            <person name="Chen X."/>
            <person name="Fellers J.P."/>
        </authorList>
    </citation>
    <scope>NUCLEOTIDE SEQUENCE</scope>
    <source>
        <strain evidence="15">isolate 1-1 / race 1 (BBBD)</strain>
        <strain evidence="16">Isolate 1-1 / race 1 (BBBD)</strain>
    </source>
</reference>
<evidence type="ECO:0000256" key="10">
    <source>
        <dbReference type="ARBA" id="ARBA00022840"/>
    </source>
</evidence>
<evidence type="ECO:0000256" key="12">
    <source>
        <dbReference type="SAM" id="MobiDB-lite"/>
    </source>
</evidence>
<comment type="pathway">
    <text evidence="2">Cofactor biosynthesis; FMN biosynthesis; FMN from riboflavin (ATP route): step 1/1.</text>
</comment>
<evidence type="ECO:0000256" key="9">
    <source>
        <dbReference type="ARBA" id="ARBA00022741"/>
    </source>
</evidence>
<dbReference type="InterPro" id="IPR023465">
    <property type="entry name" value="Riboflavin_kinase_dom_sf"/>
</dbReference>
<evidence type="ECO:0000313" key="16">
    <source>
        <dbReference type="Proteomes" id="UP000005240"/>
    </source>
</evidence>
<evidence type="ECO:0000256" key="2">
    <source>
        <dbReference type="ARBA" id="ARBA00005201"/>
    </source>
</evidence>
<dbReference type="UniPathway" id="UPA00276">
    <property type="reaction ID" value="UER00406"/>
</dbReference>